<dbReference type="AlphaFoldDB" id="A0A4P9Y8U0"/>
<proteinExistence type="inferred from homology"/>
<dbReference type="GO" id="GO:0003677">
    <property type="term" value="F:DNA binding"/>
    <property type="evidence" value="ECO:0007669"/>
    <property type="project" value="UniProtKB-UniRule"/>
</dbReference>
<organism evidence="8 9">
    <name type="scientific">Piptocephalis cylindrospora</name>
    <dbReference type="NCBI Taxonomy" id="1907219"/>
    <lineage>
        <taxon>Eukaryota</taxon>
        <taxon>Fungi</taxon>
        <taxon>Fungi incertae sedis</taxon>
        <taxon>Zoopagomycota</taxon>
        <taxon>Zoopagomycotina</taxon>
        <taxon>Zoopagomycetes</taxon>
        <taxon>Zoopagales</taxon>
        <taxon>Piptocephalidaceae</taxon>
        <taxon>Piptocephalis</taxon>
    </lineage>
</organism>
<evidence type="ECO:0000313" key="9">
    <source>
        <dbReference type="Proteomes" id="UP000267251"/>
    </source>
</evidence>
<dbReference type="Pfam" id="PF04042">
    <property type="entry name" value="DNA_pol_E_B"/>
    <property type="match status" value="1"/>
</dbReference>
<reference evidence="9" key="1">
    <citation type="journal article" date="2018" name="Nat. Microbiol.">
        <title>Leveraging single-cell genomics to expand the fungal tree of life.</title>
        <authorList>
            <person name="Ahrendt S.R."/>
            <person name="Quandt C.A."/>
            <person name="Ciobanu D."/>
            <person name="Clum A."/>
            <person name="Salamov A."/>
            <person name="Andreopoulos B."/>
            <person name="Cheng J.F."/>
            <person name="Woyke T."/>
            <person name="Pelin A."/>
            <person name="Henrissat B."/>
            <person name="Reynolds N.K."/>
            <person name="Benny G.L."/>
            <person name="Smith M.E."/>
            <person name="James T.Y."/>
            <person name="Grigoriev I.V."/>
        </authorList>
    </citation>
    <scope>NUCLEOTIDE SEQUENCE [LARGE SCALE GENOMIC DNA]</scope>
</reference>
<dbReference type="EMBL" id="KZ987731">
    <property type="protein sequence ID" value="RKP15455.1"/>
    <property type="molecule type" value="Genomic_DNA"/>
</dbReference>
<protein>
    <recommendedName>
        <fullName evidence="6">DNA polymerase epsilon subunit</fullName>
    </recommendedName>
    <alternativeName>
        <fullName evidence="6">DNA polymerase II subunit 2</fullName>
    </alternativeName>
</protein>
<dbReference type="GO" id="GO:0042276">
    <property type="term" value="P:error-prone translesion synthesis"/>
    <property type="evidence" value="ECO:0007669"/>
    <property type="project" value="TreeGrafter"/>
</dbReference>
<dbReference type="InterPro" id="IPR016266">
    <property type="entry name" value="POLE2"/>
</dbReference>
<comment type="subcellular location">
    <subcellularLocation>
        <location evidence="1 6">Nucleus</location>
    </subcellularLocation>
</comment>
<comment type="function">
    <text evidence="6">Participates in DNA repair and in chromosomal DNA replication.</text>
</comment>
<dbReference type="PANTHER" id="PTHR12708">
    <property type="entry name" value="DNA POLYMERASE EPSILON SUBUNIT B"/>
    <property type="match status" value="1"/>
</dbReference>
<dbReference type="GO" id="GO:0008622">
    <property type="term" value="C:epsilon DNA polymerase complex"/>
    <property type="evidence" value="ECO:0007669"/>
    <property type="project" value="UniProtKB-UniRule"/>
</dbReference>
<sequence length="525" mass="58895">MSFQRLAYRTFTKAHGLTLTGQASRYLEYLFLEYELDQQAMAEALTHTAKAIVAQHRQVQVVSEDLVKAVVQTLISEQARVPDEGQENEMDGEERALGAISPFTLFRVVSCTIQDMAGSHYEVSRGRFVPSTEGARSVLGESGEKARLWQDRYHVLLSRLCRTKGYTKHADEVAEMAGGKGPRLISTVSSLRGRTGQKRQLLGMINQREEGLWVLEDPEDFIPVDFAQAQVKGDGYFPEGSIVLVDGHLTEDKTFLCSTIMHPPWESRKETCKAVIEPGFLGSDWFPMEDSILREVEVLRKDMSMVMLSDVHLDDRRVMKGKRDWDPPLCDVSLTRKNGWGILEVFDGLGKMIQDRAPNLAARTHFVFVPGPKDALGDGLLPRPPLLGPMTQGLRSRLGHVHFPTNPCRIRYCGQEMVIHRSNLMRPGEGESQGLYHASRTLYAQSHLSPMTQPLKPVVWCKDHMLRLCPIPDVLVLADQEEVWVDEVGESQRLTGTFWCGTLGNVEPSKGILEELSDLGIVMGR</sequence>
<evidence type="ECO:0000256" key="2">
    <source>
        <dbReference type="ARBA" id="ARBA00009560"/>
    </source>
</evidence>
<evidence type="ECO:0000256" key="3">
    <source>
        <dbReference type="ARBA" id="ARBA00022705"/>
    </source>
</evidence>
<gene>
    <name evidence="8" type="ORF">BJ684DRAFT_14310</name>
</gene>
<dbReference type="PIRSF" id="PIRSF000799">
    <property type="entry name" value="DNA_pol_eps_2"/>
    <property type="match status" value="1"/>
</dbReference>
<dbReference type="PANTHER" id="PTHR12708:SF0">
    <property type="entry name" value="DNA POLYMERASE EPSILON SUBUNIT 2"/>
    <property type="match status" value="1"/>
</dbReference>
<dbReference type="Proteomes" id="UP000267251">
    <property type="component" value="Unassembled WGS sequence"/>
</dbReference>
<evidence type="ECO:0000256" key="5">
    <source>
        <dbReference type="ARBA" id="ARBA00023242"/>
    </source>
</evidence>
<keyword evidence="5 6" id="KW-0539">Nucleus</keyword>
<evidence type="ECO:0000259" key="7">
    <source>
        <dbReference type="Pfam" id="PF04042"/>
    </source>
</evidence>
<keyword evidence="3 6" id="KW-0235">DNA replication</keyword>
<evidence type="ECO:0000256" key="1">
    <source>
        <dbReference type="ARBA" id="ARBA00004123"/>
    </source>
</evidence>
<dbReference type="OrthoDB" id="10254730at2759"/>
<name>A0A4P9Y8U0_9FUNG</name>
<dbReference type="GO" id="GO:0006261">
    <property type="term" value="P:DNA-templated DNA replication"/>
    <property type="evidence" value="ECO:0007669"/>
    <property type="project" value="InterPro"/>
</dbReference>
<feature type="domain" description="DNA polymerase alpha/delta/epsilon subunit B" evidence="7">
    <location>
        <begin position="351"/>
        <end position="481"/>
    </location>
</feature>
<accession>A0A4P9Y8U0</accession>
<evidence type="ECO:0000256" key="6">
    <source>
        <dbReference type="PIRNR" id="PIRNR000799"/>
    </source>
</evidence>
<dbReference type="InterPro" id="IPR007185">
    <property type="entry name" value="DNA_pol_a/d/e_bsu"/>
</dbReference>
<keyword evidence="9" id="KW-1185">Reference proteome</keyword>
<evidence type="ECO:0000256" key="4">
    <source>
        <dbReference type="ARBA" id="ARBA00023125"/>
    </source>
</evidence>
<keyword evidence="4 6" id="KW-0238">DNA-binding</keyword>
<comment type="similarity">
    <text evidence="2 6">Belongs to the DNA polymerase epsilon subunit B family.</text>
</comment>
<evidence type="ECO:0000313" key="8">
    <source>
        <dbReference type="EMBL" id="RKP15455.1"/>
    </source>
</evidence>